<proteinExistence type="predicted"/>
<sequence>MMLCYGGNFTLNQTNLTGREVICVVTLLLKPICEL</sequence>
<dbReference type="AlphaFoldDB" id="A0A0A9A8M3"/>
<accession>A0A0A9A8M3</accession>
<reference evidence="1" key="1">
    <citation type="submission" date="2014-09" db="EMBL/GenBank/DDBJ databases">
        <authorList>
            <person name="Magalhaes I.L.F."/>
            <person name="Oliveira U."/>
            <person name="Santos F.R."/>
            <person name="Vidigal T.H.D.A."/>
            <person name="Brescovit A.D."/>
            <person name="Santos A.J."/>
        </authorList>
    </citation>
    <scope>NUCLEOTIDE SEQUENCE</scope>
    <source>
        <tissue evidence="1">Shoot tissue taken approximately 20 cm above the soil surface</tissue>
    </source>
</reference>
<protein>
    <submittedName>
        <fullName evidence="1">Uncharacterized protein</fullName>
    </submittedName>
</protein>
<dbReference type="EMBL" id="GBRH01251612">
    <property type="protein sequence ID" value="JAD46283.1"/>
    <property type="molecule type" value="Transcribed_RNA"/>
</dbReference>
<reference evidence="1" key="2">
    <citation type="journal article" date="2015" name="Data Brief">
        <title>Shoot transcriptome of the giant reed, Arundo donax.</title>
        <authorList>
            <person name="Barrero R.A."/>
            <person name="Guerrero F.D."/>
            <person name="Moolhuijzen P."/>
            <person name="Goolsby J.A."/>
            <person name="Tidwell J."/>
            <person name="Bellgard S.E."/>
            <person name="Bellgard M.I."/>
        </authorList>
    </citation>
    <scope>NUCLEOTIDE SEQUENCE</scope>
    <source>
        <tissue evidence="1">Shoot tissue taken approximately 20 cm above the soil surface</tissue>
    </source>
</reference>
<evidence type="ECO:0000313" key="1">
    <source>
        <dbReference type="EMBL" id="JAD46283.1"/>
    </source>
</evidence>
<organism evidence="1">
    <name type="scientific">Arundo donax</name>
    <name type="common">Giant reed</name>
    <name type="synonym">Donax arundinaceus</name>
    <dbReference type="NCBI Taxonomy" id="35708"/>
    <lineage>
        <taxon>Eukaryota</taxon>
        <taxon>Viridiplantae</taxon>
        <taxon>Streptophyta</taxon>
        <taxon>Embryophyta</taxon>
        <taxon>Tracheophyta</taxon>
        <taxon>Spermatophyta</taxon>
        <taxon>Magnoliopsida</taxon>
        <taxon>Liliopsida</taxon>
        <taxon>Poales</taxon>
        <taxon>Poaceae</taxon>
        <taxon>PACMAD clade</taxon>
        <taxon>Arundinoideae</taxon>
        <taxon>Arundineae</taxon>
        <taxon>Arundo</taxon>
    </lineage>
</organism>
<name>A0A0A9A8M3_ARUDO</name>